<evidence type="ECO:0000256" key="1">
    <source>
        <dbReference type="ARBA" id="ARBA00004370"/>
    </source>
</evidence>
<keyword evidence="7" id="KW-1133">Transmembrane helix</keyword>
<dbReference type="InterPro" id="IPR047347">
    <property type="entry name" value="YvaQ-like_sensor"/>
</dbReference>
<gene>
    <name evidence="10" type="ORF">SAMN02949497_0445</name>
</gene>
<evidence type="ECO:0000313" key="10">
    <source>
        <dbReference type="EMBL" id="SMF97416.1"/>
    </source>
</evidence>
<dbReference type="SMART" id="SM00283">
    <property type="entry name" value="MA"/>
    <property type="match status" value="1"/>
</dbReference>
<evidence type="ECO:0000256" key="5">
    <source>
        <dbReference type="PROSITE-ProRule" id="PRU00284"/>
    </source>
</evidence>
<keyword evidence="7" id="KW-0472">Membrane</keyword>
<dbReference type="AlphaFoldDB" id="A0A1Y6D485"/>
<evidence type="ECO:0000259" key="9">
    <source>
        <dbReference type="PROSITE" id="PS50885"/>
    </source>
</evidence>
<accession>A0A1Y6D485</accession>
<sequence>MKVSQQFIGGFSIIALLMAGSLGFGLARMNQIQGRLDHITMNKMPKIEAINRMLTASQEEAVALRNLVISPDPAFDQEMKQRIEGFRAQYDQDEQYLQREVVTERGKELLTQAMGLRKTSRDLNDDLLTTGLRSSPEQLWPQLKSARVAHRQWLDTLTAFDKHEVAEAVEAREQAKEAYDSAIYGVSSMGTLTIALAVLVGVGLTRNLLRMLGGEPALATGVASRIAEGDLSTDIVLRPGDTTSLLAAMRRMSETIQRIIQDMNRMSAEHNAGEIDARLEEAHFQGAYRTMAEGVNAMVFGHIAVKKKAIACFKCFGEGDMDAQIEALPGKQRFINEAIEQVRANIKALIEDANLLSTAAIEGRLDTKVDPARHQGDYRRIVEGMNRTLRAVAGPVENICRSMASVADGDLTAVVEGDYQGTFKTLQDAINDTLRKLSATLADVDKVATAMATASEQVSATSQSLATASSEQAASVEETSTSMEQMAASINQNKDNAKITDAIAEKTASEATQGGQAVGRTVQAMKEIAGKIGIIDDIAYQTNLLALNAAIEAARAGEHGKGFAVVAAEVRKLAERSQIAAQEIGCLAESSVELAERAGQLLDQIVPSIQKTATLVQDITAGSEEQALGAQQIAQAMNQFSKITQQNASASEELSATSEEMHSQAMALQTALRFFTVADGEDRVPPPPHKEPVRRVKARPVARRLEVDDTMFQGEFTRF</sequence>
<feature type="region of interest" description="Disordered" evidence="6">
    <location>
        <begin position="463"/>
        <end position="483"/>
    </location>
</feature>
<feature type="domain" description="HAMP" evidence="9">
    <location>
        <begin position="390"/>
        <end position="442"/>
    </location>
</feature>
<dbReference type="InterPro" id="IPR024478">
    <property type="entry name" value="HlyB_4HB_MCP"/>
</dbReference>
<proteinExistence type="inferred from homology"/>
<feature type="compositionally biased region" description="Low complexity" evidence="6">
    <location>
        <begin position="463"/>
        <end position="475"/>
    </location>
</feature>
<feature type="transmembrane region" description="Helical" evidence="7">
    <location>
        <begin position="6"/>
        <end position="27"/>
    </location>
</feature>
<dbReference type="PROSITE" id="PS50885">
    <property type="entry name" value="HAMP"/>
    <property type="match status" value="2"/>
</dbReference>
<keyword evidence="3 5" id="KW-0807">Transducer</keyword>
<dbReference type="Pfam" id="PF00015">
    <property type="entry name" value="MCPsignal"/>
    <property type="match status" value="1"/>
</dbReference>
<dbReference type="SMART" id="SM00304">
    <property type="entry name" value="HAMP"/>
    <property type="match status" value="2"/>
</dbReference>
<evidence type="ECO:0000313" key="11">
    <source>
        <dbReference type="Proteomes" id="UP000192923"/>
    </source>
</evidence>
<organism evidence="10 11">
    <name type="scientific">Methylomagnum ishizawai</name>
    <dbReference type="NCBI Taxonomy" id="1760988"/>
    <lineage>
        <taxon>Bacteria</taxon>
        <taxon>Pseudomonadati</taxon>
        <taxon>Pseudomonadota</taxon>
        <taxon>Gammaproteobacteria</taxon>
        <taxon>Methylococcales</taxon>
        <taxon>Methylococcaceae</taxon>
        <taxon>Methylomagnum</taxon>
    </lineage>
</organism>
<dbReference type="CDD" id="cd17527">
    <property type="entry name" value="HAMP_II"/>
    <property type="match status" value="1"/>
</dbReference>
<keyword evidence="11" id="KW-1185">Reference proteome</keyword>
<dbReference type="GO" id="GO:0007165">
    <property type="term" value="P:signal transduction"/>
    <property type="evidence" value="ECO:0007669"/>
    <property type="project" value="UniProtKB-KW"/>
</dbReference>
<reference evidence="10 11" key="1">
    <citation type="submission" date="2016-12" db="EMBL/GenBank/DDBJ databases">
        <authorList>
            <person name="Song W.-J."/>
            <person name="Kurnit D.M."/>
        </authorList>
    </citation>
    <scope>NUCLEOTIDE SEQUENCE [LARGE SCALE GENOMIC DNA]</scope>
    <source>
        <strain evidence="10 11">175</strain>
    </source>
</reference>
<dbReference type="Pfam" id="PF18947">
    <property type="entry name" value="HAMP_2"/>
    <property type="match status" value="1"/>
</dbReference>
<dbReference type="FunFam" id="1.10.287.950:FF:000001">
    <property type="entry name" value="Methyl-accepting chemotaxis sensory transducer"/>
    <property type="match status" value="1"/>
</dbReference>
<dbReference type="GO" id="GO:0005886">
    <property type="term" value="C:plasma membrane"/>
    <property type="evidence" value="ECO:0007669"/>
    <property type="project" value="TreeGrafter"/>
</dbReference>
<evidence type="ECO:0000256" key="2">
    <source>
        <dbReference type="ARBA" id="ARBA00022500"/>
    </source>
</evidence>
<dbReference type="InterPro" id="IPR004089">
    <property type="entry name" value="MCPsignal_dom"/>
</dbReference>
<evidence type="ECO:0000256" key="3">
    <source>
        <dbReference type="ARBA" id="ARBA00023224"/>
    </source>
</evidence>
<name>A0A1Y6D485_9GAMM</name>
<dbReference type="CDD" id="cd19411">
    <property type="entry name" value="MCP2201-like_sensor"/>
    <property type="match status" value="1"/>
</dbReference>
<dbReference type="Proteomes" id="UP000192923">
    <property type="component" value="Unassembled WGS sequence"/>
</dbReference>
<dbReference type="RefSeq" id="WP_085216452.1">
    <property type="nucleotide sequence ID" value="NZ_FXAM01000002.1"/>
</dbReference>
<keyword evidence="7" id="KW-0812">Transmembrane</keyword>
<comment type="similarity">
    <text evidence="4">Belongs to the methyl-accepting chemotaxis (MCP) protein family.</text>
</comment>
<dbReference type="Gene3D" id="1.20.120.1530">
    <property type="match status" value="2"/>
</dbReference>
<dbReference type="PROSITE" id="PS50111">
    <property type="entry name" value="CHEMOTAXIS_TRANSDUC_2"/>
    <property type="match status" value="1"/>
</dbReference>
<feature type="domain" description="Methyl-accepting transducer" evidence="8">
    <location>
        <begin position="447"/>
        <end position="662"/>
    </location>
</feature>
<dbReference type="CDD" id="cd17528">
    <property type="entry name" value="HAMP_III"/>
    <property type="match status" value="1"/>
</dbReference>
<feature type="transmembrane region" description="Helical" evidence="7">
    <location>
        <begin position="182"/>
        <end position="204"/>
    </location>
</feature>
<feature type="domain" description="HAMP" evidence="9">
    <location>
        <begin position="220"/>
        <end position="261"/>
    </location>
</feature>
<dbReference type="InterPro" id="IPR051310">
    <property type="entry name" value="MCP_chemotaxis"/>
</dbReference>
<evidence type="ECO:0000259" key="8">
    <source>
        <dbReference type="PROSITE" id="PS50111"/>
    </source>
</evidence>
<dbReference type="PANTHER" id="PTHR43531">
    <property type="entry name" value="PROTEIN ICFG"/>
    <property type="match status" value="1"/>
</dbReference>
<evidence type="ECO:0000256" key="4">
    <source>
        <dbReference type="ARBA" id="ARBA00029447"/>
    </source>
</evidence>
<dbReference type="Pfam" id="PF18575">
    <property type="entry name" value="HAMP_N3"/>
    <property type="match status" value="1"/>
</dbReference>
<dbReference type="GO" id="GO:0004888">
    <property type="term" value="F:transmembrane signaling receptor activity"/>
    <property type="evidence" value="ECO:0007669"/>
    <property type="project" value="TreeGrafter"/>
</dbReference>
<dbReference type="InterPro" id="IPR003660">
    <property type="entry name" value="HAMP_dom"/>
</dbReference>
<keyword evidence="2" id="KW-0145">Chemotaxis</keyword>
<dbReference type="Pfam" id="PF12729">
    <property type="entry name" value="4HB_MCP_1"/>
    <property type="match status" value="1"/>
</dbReference>
<evidence type="ECO:0000256" key="7">
    <source>
        <dbReference type="SAM" id="Phobius"/>
    </source>
</evidence>
<dbReference type="STRING" id="1760988.SAMN02949497_0445"/>
<dbReference type="GO" id="GO:0006935">
    <property type="term" value="P:chemotaxis"/>
    <property type="evidence" value="ECO:0007669"/>
    <property type="project" value="UniProtKB-KW"/>
</dbReference>
<dbReference type="EMBL" id="FXAM01000002">
    <property type="protein sequence ID" value="SMF97416.1"/>
    <property type="molecule type" value="Genomic_DNA"/>
</dbReference>
<dbReference type="Gene3D" id="1.10.287.950">
    <property type="entry name" value="Methyl-accepting chemotaxis protein"/>
    <property type="match status" value="1"/>
</dbReference>
<dbReference type="InterPro" id="IPR041395">
    <property type="entry name" value="McpB_HAMP_3rd"/>
</dbReference>
<comment type="subcellular location">
    <subcellularLocation>
        <location evidence="1">Membrane</location>
    </subcellularLocation>
</comment>
<dbReference type="PANTHER" id="PTHR43531:SF11">
    <property type="entry name" value="METHYL-ACCEPTING CHEMOTAXIS PROTEIN 3"/>
    <property type="match status" value="1"/>
</dbReference>
<dbReference type="SUPFAM" id="SSF58104">
    <property type="entry name" value="Methyl-accepting chemotaxis protein (MCP) signaling domain"/>
    <property type="match status" value="1"/>
</dbReference>
<dbReference type="CDD" id="cd11386">
    <property type="entry name" value="MCP_signal"/>
    <property type="match status" value="1"/>
</dbReference>
<protein>
    <submittedName>
        <fullName evidence="10">Methyl-accepting chemotaxis protein</fullName>
    </submittedName>
</protein>
<evidence type="ECO:0000256" key="6">
    <source>
        <dbReference type="SAM" id="MobiDB-lite"/>
    </source>
</evidence>